<dbReference type="SMART" id="SM00448">
    <property type="entry name" value="REC"/>
    <property type="match status" value="3"/>
</dbReference>
<evidence type="ECO:0000256" key="11">
    <source>
        <dbReference type="ARBA" id="ARBA00023306"/>
    </source>
</evidence>
<accession>A0A090ABN2</accession>
<dbReference type="OrthoDB" id="9792854at2"/>
<dbReference type="Pfam" id="PF00512">
    <property type="entry name" value="HisKA"/>
    <property type="match status" value="1"/>
</dbReference>
<keyword evidence="8" id="KW-0067">ATP-binding</keyword>
<dbReference type="InterPro" id="IPR001789">
    <property type="entry name" value="Sig_transdc_resp-reg_receiver"/>
</dbReference>
<name>A0A090ABN2_9GAMM</name>
<dbReference type="InterPro" id="IPR003661">
    <property type="entry name" value="HisK_dim/P_dom"/>
</dbReference>
<dbReference type="SUPFAM" id="SSF52172">
    <property type="entry name" value="CheY-like"/>
    <property type="match status" value="3"/>
</dbReference>
<dbReference type="Gene3D" id="1.10.287.130">
    <property type="match status" value="1"/>
</dbReference>
<organism evidence="18 19">
    <name type="scientific">Thioploca ingrica</name>
    <dbReference type="NCBI Taxonomy" id="40754"/>
    <lineage>
        <taxon>Bacteria</taxon>
        <taxon>Pseudomonadati</taxon>
        <taxon>Pseudomonadota</taxon>
        <taxon>Gammaproteobacteria</taxon>
        <taxon>Thiotrichales</taxon>
        <taxon>Thiotrichaceae</taxon>
        <taxon>Thioploca</taxon>
    </lineage>
</organism>
<dbReference type="CDD" id="cd00082">
    <property type="entry name" value="HisKA"/>
    <property type="match status" value="1"/>
</dbReference>
<dbReference type="InterPro" id="IPR013767">
    <property type="entry name" value="PAS_fold"/>
</dbReference>
<dbReference type="PROSITE" id="PS50112">
    <property type="entry name" value="PAS"/>
    <property type="match status" value="1"/>
</dbReference>
<dbReference type="KEGG" id="tig:THII_0751"/>
<feature type="domain" description="Response regulatory" evidence="15">
    <location>
        <begin position="7"/>
        <end position="125"/>
    </location>
</feature>
<evidence type="ECO:0000259" key="16">
    <source>
        <dbReference type="PROSITE" id="PS50112"/>
    </source>
</evidence>
<evidence type="ECO:0000256" key="2">
    <source>
        <dbReference type="ARBA" id="ARBA00004370"/>
    </source>
</evidence>
<dbReference type="PANTHER" id="PTHR43047:SF72">
    <property type="entry name" value="OSMOSENSING HISTIDINE PROTEIN KINASE SLN1"/>
    <property type="match status" value="1"/>
</dbReference>
<evidence type="ECO:0000256" key="7">
    <source>
        <dbReference type="ARBA" id="ARBA00022777"/>
    </source>
</evidence>
<dbReference type="EMBL" id="AP014633">
    <property type="protein sequence ID" value="BAP55048.1"/>
    <property type="molecule type" value="Genomic_DNA"/>
</dbReference>
<feature type="modified residue" description="4-aspartylphosphate" evidence="12">
    <location>
        <position position="615"/>
    </location>
</feature>
<dbReference type="CDD" id="cd16922">
    <property type="entry name" value="HATPase_EvgS-ArcB-TorS-like"/>
    <property type="match status" value="1"/>
</dbReference>
<evidence type="ECO:0000256" key="13">
    <source>
        <dbReference type="SAM" id="Coils"/>
    </source>
</evidence>
<comment type="catalytic activity">
    <reaction evidence="1">
        <text>ATP + protein L-histidine = ADP + protein N-phospho-L-histidine.</text>
        <dbReference type="EC" id="2.7.13.3"/>
    </reaction>
</comment>
<dbReference type="PROSITE" id="PS50113">
    <property type="entry name" value="PAC"/>
    <property type="match status" value="1"/>
</dbReference>
<dbReference type="InterPro" id="IPR000700">
    <property type="entry name" value="PAS-assoc_C"/>
</dbReference>
<dbReference type="SUPFAM" id="SSF47384">
    <property type="entry name" value="Homodimeric domain of signal transducing histidine kinase"/>
    <property type="match status" value="1"/>
</dbReference>
<evidence type="ECO:0000256" key="1">
    <source>
        <dbReference type="ARBA" id="ARBA00000085"/>
    </source>
</evidence>
<keyword evidence="19" id="KW-1185">Reference proteome</keyword>
<dbReference type="STRING" id="40754.THII_0751"/>
<dbReference type="Gene3D" id="3.40.50.2300">
    <property type="match status" value="3"/>
</dbReference>
<proteinExistence type="predicted"/>
<dbReference type="Pfam" id="PF02518">
    <property type="entry name" value="HATPase_c"/>
    <property type="match status" value="1"/>
</dbReference>
<dbReference type="Gene3D" id="3.30.450.20">
    <property type="entry name" value="PAS domain"/>
    <property type="match status" value="1"/>
</dbReference>
<dbReference type="Proteomes" id="UP000031623">
    <property type="component" value="Chromosome"/>
</dbReference>
<feature type="coiled-coil region" evidence="13">
    <location>
        <begin position="128"/>
        <end position="165"/>
    </location>
</feature>
<keyword evidence="11" id="KW-0131">Cell cycle</keyword>
<feature type="domain" description="Response regulatory" evidence="15">
    <location>
        <begin position="566"/>
        <end position="679"/>
    </location>
</feature>
<dbReference type="SMART" id="SM00388">
    <property type="entry name" value="HisKA"/>
    <property type="match status" value="1"/>
</dbReference>
<dbReference type="Pfam" id="PF00072">
    <property type="entry name" value="Response_reg"/>
    <property type="match status" value="3"/>
</dbReference>
<dbReference type="InterPro" id="IPR011006">
    <property type="entry name" value="CheY-like_superfamily"/>
</dbReference>
<evidence type="ECO:0000256" key="5">
    <source>
        <dbReference type="ARBA" id="ARBA00022679"/>
    </source>
</evidence>
<feature type="domain" description="PAC" evidence="17">
    <location>
        <begin position="240"/>
        <end position="292"/>
    </location>
</feature>
<comment type="subcellular location">
    <subcellularLocation>
        <location evidence="2">Membrane</location>
    </subcellularLocation>
</comment>
<evidence type="ECO:0000256" key="6">
    <source>
        <dbReference type="ARBA" id="ARBA00022741"/>
    </source>
</evidence>
<dbReference type="GO" id="GO:0005524">
    <property type="term" value="F:ATP binding"/>
    <property type="evidence" value="ECO:0007669"/>
    <property type="project" value="UniProtKB-KW"/>
</dbReference>
<feature type="domain" description="Histidine kinase" evidence="14">
    <location>
        <begin position="310"/>
        <end position="540"/>
    </location>
</feature>
<evidence type="ECO:0000259" key="15">
    <source>
        <dbReference type="PROSITE" id="PS50110"/>
    </source>
</evidence>
<dbReference type="GO" id="GO:0000155">
    <property type="term" value="F:phosphorelay sensor kinase activity"/>
    <property type="evidence" value="ECO:0007669"/>
    <property type="project" value="InterPro"/>
</dbReference>
<feature type="domain" description="Response regulatory" evidence="15">
    <location>
        <begin position="687"/>
        <end position="803"/>
    </location>
</feature>
<dbReference type="InterPro" id="IPR035965">
    <property type="entry name" value="PAS-like_dom_sf"/>
</dbReference>
<dbReference type="CDD" id="cd00130">
    <property type="entry name" value="PAS"/>
    <property type="match status" value="1"/>
</dbReference>
<feature type="domain" description="PAS" evidence="16">
    <location>
        <begin position="169"/>
        <end position="237"/>
    </location>
</feature>
<dbReference type="InterPro" id="IPR036890">
    <property type="entry name" value="HATPase_C_sf"/>
</dbReference>
<dbReference type="PROSITE" id="PS50110">
    <property type="entry name" value="RESPONSE_REGULATORY"/>
    <property type="match status" value="3"/>
</dbReference>
<evidence type="ECO:0000313" key="18">
    <source>
        <dbReference type="EMBL" id="BAP55048.1"/>
    </source>
</evidence>
<evidence type="ECO:0000313" key="19">
    <source>
        <dbReference type="Proteomes" id="UP000031623"/>
    </source>
</evidence>
<dbReference type="InterPro" id="IPR036097">
    <property type="entry name" value="HisK_dim/P_sf"/>
</dbReference>
<dbReference type="InterPro" id="IPR005467">
    <property type="entry name" value="His_kinase_dom"/>
</dbReference>
<evidence type="ECO:0000259" key="14">
    <source>
        <dbReference type="PROSITE" id="PS50109"/>
    </source>
</evidence>
<dbReference type="Gene3D" id="3.30.565.10">
    <property type="entry name" value="Histidine kinase-like ATPase, C-terminal domain"/>
    <property type="match status" value="1"/>
</dbReference>
<dbReference type="InterPro" id="IPR003594">
    <property type="entry name" value="HATPase_dom"/>
</dbReference>
<keyword evidence="13" id="KW-0175">Coiled coil</keyword>
<dbReference type="GO" id="GO:0009927">
    <property type="term" value="F:histidine phosphotransfer kinase activity"/>
    <property type="evidence" value="ECO:0007669"/>
    <property type="project" value="TreeGrafter"/>
</dbReference>
<dbReference type="FunFam" id="3.30.565.10:FF:000010">
    <property type="entry name" value="Sensor histidine kinase RcsC"/>
    <property type="match status" value="1"/>
</dbReference>
<dbReference type="GO" id="GO:0005886">
    <property type="term" value="C:plasma membrane"/>
    <property type="evidence" value="ECO:0007669"/>
    <property type="project" value="TreeGrafter"/>
</dbReference>
<dbReference type="SMART" id="SM00091">
    <property type="entry name" value="PAS"/>
    <property type="match status" value="1"/>
</dbReference>
<dbReference type="CDD" id="cd17574">
    <property type="entry name" value="REC_OmpR"/>
    <property type="match status" value="1"/>
</dbReference>
<feature type="coiled-coil region" evidence="13">
    <location>
        <begin position="283"/>
        <end position="310"/>
    </location>
</feature>
<dbReference type="HOGENOM" id="CLU_000445_114_15_6"/>
<reference evidence="18 19" key="1">
    <citation type="journal article" date="2014" name="ISME J.">
        <title>Ecophysiology of Thioploca ingrica as revealed by the complete genome sequence supplemented with proteomic evidence.</title>
        <authorList>
            <person name="Kojima H."/>
            <person name="Ogura Y."/>
            <person name="Yamamoto N."/>
            <person name="Togashi T."/>
            <person name="Mori H."/>
            <person name="Watanabe T."/>
            <person name="Nemoto F."/>
            <person name="Kurokawa K."/>
            <person name="Hayashi T."/>
            <person name="Fukui M."/>
        </authorList>
    </citation>
    <scope>NUCLEOTIDE SEQUENCE [LARGE SCALE GENOMIC DNA]</scope>
</reference>
<evidence type="ECO:0000256" key="4">
    <source>
        <dbReference type="ARBA" id="ARBA00022553"/>
    </source>
</evidence>
<evidence type="ECO:0000256" key="3">
    <source>
        <dbReference type="ARBA" id="ARBA00012438"/>
    </source>
</evidence>
<dbReference type="AlphaFoldDB" id="A0A090ABN2"/>
<dbReference type="InterPro" id="IPR004358">
    <property type="entry name" value="Sig_transdc_His_kin-like_C"/>
</dbReference>
<dbReference type="EC" id="2.7.13.3" evidence="3"/>
<evidence type="ECO:0000256" key="9">
    <source>
        <dbReference type="ARBA" id="ARBA00023012"/>
    </source>
</evidence>
<keyword evidence="5" id="KW-0808">Transferase</keyword>
<evidence type="ECO:0000259" key="17">
    <source>
        <dbReference type="PROSITE" id="PS50113"/>
    </source>
</evidence>
<dbReference type="GO" id="GO:0006355">
    <property type="term" value="P:regulation of DNA-templated transcription"/>
    <property type="evidence" value="ECO:0007669"/>
    <property type="project" value="InterPro"/>
</dbReference>
<evidence type="ECO:0000256" key="8">
    <source>
        <dbReference type="ARBA" id="ARBA00022840"/>
    </source>
</evidence>
<dbReference type="InterPro" id="IPR000014">
    <property type="entry name" value="PAS"/>
</dbReference>
<protein>
    <recommendedName>
        <fullName evidence="3">histidine kinase</fullName>
        <ecNumber evidence="3">2.7.13.3</ecNumber>
    </recommendedName>
</protein>
<evidence type="ECO:0000256" key="12">
    <source>
        <dbReference type="PROSITE-ProRule" id="PRU00169"/>
    </source>
</evidence>
<dbReference type="FunFam" id="1.10.287.130:FF:000038">
    <property type="entry name" value="Sensory transduction histidine kinase"/>
    <property type="match status" value="1"/>
</dbReference>
<gene>
    <name evidence="18" type="ORF">THII_0751</name>
</gene>
<evidence type="ECO:0000256" key="10">
    <source>
        <dbReference type="ARBA" id="ARBA00023136"/>
    </source>
</evidence>
<dbReference type="PROSITE" id="PS50109">
    <property type="entry name" value="HIS_KIN"/>
    <property type="match status" value="1"/>
</dbReference>
<keyword evidence="10" id="KW-0472">Membrane</keyword>
<dbReference type="PRINTS" id="PR00344">
    <property type="entry name" value="BCTRLSENSOR"/>
</dbReference>
<feature type="modified residue" description="4-aspartylphosphate" evidence="12">
    <location>
        <position position="57"/>
    </location>
</feature>
<keyword evidence="9" id="KW-0902">Two-component regulatory system</keyword>
<dbReference type="SUPFAM" id="SSF55785">
    <property type="entry name" value="PYP-like sensor domain (PAS domain)"/>
    <property type="match status" value="1"/>
</dbReference>
<keyword evidence="4 12" id="KW-0597">Phosphoprotein</keyword>
<keyword evidence="6" id="KW-0547">Nucleotide-binding</keyword>
<dbReference type="SUPFAM" id="SSF55874">
    <property type="entry name" value="ATPase domain of HSP90 chaperone/DNA topoisomerase II/histidine kinase"/>
    <property type="match status" value="1"/>
</dbReference>
<dbReference type="NCBIfam" id="TIGR00229">
    <property type="entry name" value="sensory_box"/>
    <property type="match status" value="1"/>
</dbReference>
<keyword evidence="7" id="KW-0418">Kinase</keyword>
<dbReference type="Pfam" id="PF00989">
    <property type="entry name" value="PAS"/>
    <property type="match status" value="1"/>
</dbReference>
<feature type="modified residue" description="4-aspartylphosphate" evidence="12">
    <location>
        <position position="736"/>
    </location>
</feature>
<dbReference type="PANTHER" id="PTHR43047">
    <property type="entry name" value="TWO-COMPONENT HISTIDINE PROTEIN KINASE"/>
    <property type="match status" value="1"/>
</dbReference>
<sequence length="809" mass="90568">MRSEMLRILIVDDNKNNLFTLHTLLNEHFEAQILESNSGQAALKVVLEQSVDLIILDVQMPEMDGFETAQLLRSWKKTEHIPIVFLTAAFKSEEFKQKGFAVGAADYLTKPIEPLQLISRVKTYLRFIQQEHKNTAELRLANEQLQTEINERKQAQAALAHLSRQNQLILDAAGEGICGLDLQGNISFINPAAARMLKYTPEELIGCHYHQTIHHAHPDGKQYSLAECPILNALEKKDFNHIENEVFWCRDGNPFPVEYIATPLIEEEQVTGVVITFNDITVRKATEAALQNAKEAAEQANLAKSQFLANMSHELRTPLNAIIGYSEILIEEAREEAIEAGLSPEEMDSITDLNKIHDAGKHLLGLINDVLDISKIEAGKMDIYNETFPVAEMLQEVLSTIQPLIAKKNNTLNVESAENLGTLFTDLTKLRQMLLNLLSNASKFTEQGLIQLSITTENRDGIAWILFSVSDTGIGMTSEQQAKLFKAFTQADNSTTRKYGGTGLGLVITKRFAEMMGGTIIVTSEVGKGSTFTIHLPNRTEQDLSKENQSRLEVIQLESTTAQETTILVIDDDPMVHHLLRKKTDKLGYQMITANNGQEGLRLAHEHHPSAILLDIVMPQMDGWDVLSVLKNDPELATIPVIMLSLLEDKTLGYSLGATDYLVKPINHERLITVLHKYHLDAKTSAPVMVVEDDNSIREMMGRTLKNAGWQVDLAENGLIALEHLKQNLPALILLDLMMPEMDGFEFVSRLRQEPSYADIPVVVLTAKDITTEDRQRLHSGVETIFQKGAYSQEKLLTEIEQVLISVTH</sequence>
<dbReference type="SMART" id="SM00387">
    <property type="entry name" value="HATPase_c"/>
    <property type="match status" value="1"/>
</dbReference>